<organism evidence="1 2">
    <name type="scientific">Chromobacterium violaceum</name>
    <dbReference type="NCBI Taxonomy" id="536"/>
    <lineage>
        <taxon>Bacteria</taxon>
        <taxon>Pseudomonadati</taxon>
        <taxon>Pseudomonadota</taxon>
        <taxon>Betaproteobacteria</taxon>
        <taxon>Neisseriales</taxon>
        <taxon>Chromobacteriaceae</taxon>
        <taxon>Chromobacterium</taxon>
    </lineage>
</organism>
<dbReference type="RefSeq" id="WP_076227160.1">
    <property type="nucleotide sequence ID" value="NZ_JBHMEH010000111.1"/>
</dbReference>
<gene>
    <name evidence="1" type="ORF">NCTC8684_03677</name>
</gene>
<evidence type="ECO:0000313" key="1">
    <source>
        <dbReference type="EMBL" id="SUX34817.1"/>
    </source>
</evidence>
<evidence type="ECO:0000313" key="2">
    <source>
        <dbReference type="Proteomes" id="UP000254029"/>
    </source>
</evidence>
<dbReference type="EMBL" id="UIGR01000001">
    <property type="protein sequence ID" value="SUX34817.1"/>
    <property type="molecule type" value="Genomic_DNA"/>
</dbReference>
<reference evidence="1 2" key="1">
    <citation type="submission" date="2018-06" db="EMBL/GenBank/DDBJ databases">
        <authorList>
            <consortium name="Pathogen Informatics"/>
            <person name="Doyle S."/>
        </authorList>
    </citation>
    <scope>NUCLEOTIDE SEQUENCE [LARGE SCALE GENOMIC DNA]</scope>
    <source>
        <strain evidence="1 2">NCTC8684</strain>
    </source>
</reference>
<dbReference type="Proteomes" id="UP000254029">
    <property type="component" value="Unassembled WGS sequence"/>
</dbReference>
<protein>
    <submittedName>
        <fullName evidence="1">Uncharacterized protein</fullName>
    </submittedName>
</protein>
<dbReference type="AlphaFoldDB" id="A0AAX2MD48"/>
<sequence length="339" mass="39013">MRETAKVTFYKIKACGFYRRGEDRPDFGSISTLLADLKEWSRGKHLVQTKVFEPQDGQDIHPAYLLDIKEQNGSWVVATWNQTPANEAGVASIKGESSVGDAEIVMNEIDPESIPGFATYFWFLPDRGIFASVRFQHLWTGQKSMQLYLDAFLASFSRHVVFGEKEDADVVVVGYCENPGEPPRNLSPRFRTALEQKPGKKDIIRENATNIRKIIRKSTLQLNRHPDYAWWQTFLHKTHISEPQARPEKVRVQYEISTSVTLQDVNAIISDWDEHHEREWDDYGFTLKGQPNQPLWLSHSLAREEFELDIERNNPEVVNSESLLASLNAAKDRILRILE</sequence>
<accession>A0AAX2MD48</accession>
<name>A0AAX2MD48_CHRVL</name>
<proteinExistence type="predicted"/>
<comment type="caution">
    <text evidence="1">The sequence shown here is derived from an EMBL/GenBank/DDBJ whole genome shotgun (WGS) entry which is preliminary data.</text>
</comment>